<proteinExistence type="predicted"/>
<dbReference type="PANTHER" id="PTHR10865:SF28">
    <property type="entry name" value="ELM2 DOMAIN-CONTAINING PROTEIN"/>
    <property type="match status" value="1"/>
</dbReference>
<evidence type="ECO:0000256" key="7">
    <source>
        <dbReference type="SAM" id="Coils"/>
    </source>
</evidence>
<reference evidence="12" key="1">
    <citation type="submission" date="2025-08" db="UniProtKB">
        <authorList>
            <consortium name="RefSeq"/>
        </authorList>
    </citation>
    <scope>IDENTIFICATION</scope>
</reference>
<dbReference type="InterPro" id="IPR000949">
    <property type="entry name" value="ELM2_dom"/>
</dbReference>
<evidence type="ECO:0000313" key="11">
    <source>
        <dbReference type="Proteomes" id="UP000515180"/>
    </source>
</evidence>
<evidence type="ECO:0000256" key="4">
    <source>
        <dbReference type="ARBA" id="ARBA00022833"/>
    </source>
</evidence>
<dbReference type="SUPFAM" id="SSF46689">
    <property type="entry name" value="Homeodomain-like"/>
    <property type="match status" value="1"/>
</dbReference>
<dbReference type="Proteomes" id="UP000515180">
    <property type="component" value="Unplaced"/>
</dbReference>
<organism evidence="11 12">
    <name type="scientific">Bombus impatiens</name>
    <name type="common">Bumblebee</name>
    <dbReference type="NCBI Taxonomy" id="132113"/>
    <lineage>
        <taxon>Eukaryota</taxon>
        <taxon>Metazoa</taxon>
        <taxon>Ecdysozoa</taxon>
        <taxon>Arthropoda</taxon>
        <taxon>Hexapoda</taxon>
        <taxon>Insecta</taxon>
        <taxon>Pterygota</taxon>
        <taxon>Neoptera</taxon>
        <taxon>Endopterygota</taxon>
        <taxon>Hymenoptera</taxon>
        <taxon>Apocrita</taxon>
        <taxon>Aculeata</taxon>
        <taxon>Apoidea</taxon>
        <taxon>Anthophila</taxon>
        <taxon>Apidae</taxon>
        <taxon>Bombus</taxon>
        <taxon>Pyrobombus</taxon>
    </lineage>
</organism>
<dbReference type="GO" id="GO:0000122">
    <property type="term" value="P:negative regulation of transcription by RNA polymerase II"/>
    <property type="evidence" value="ECO:0007669"/>
    <property type="project" value="TreeGrafter"/>
</dbReference>
<dbReference type="PANTHER" id="PTHR10865">
    <property type="entry name" value="METASTASIS-ASSOCIATED PROTEIN AND MESODERM INDUCTION EARLY RESPONSE PROTEIN"/>
    <property type="match status" value="1"/>
</dbReference>
<dbReference type="PROSITE" id="PS51156">
    <property type="entry name" value="ELM2"/>
    <property type="match status" value="2"/>
</dbReference>
<keyword evidence="6" id="KW-0539">Nucleus</keyword>
<keyword evidence="2" id="KW-0479">Metal-binding</keyword>
<gene>
    <name evidence="12" type="primary">LOC112212742</name>
</gene>
<dbReference type="InterPro" id="IPR040138">
    <property type="entry name" value="MIER/MTA"/>
</dbReference>
<keyword evidence="5" id="KW-0238">DNA-binding</keyword>
<feature type="domain" description="ELM2" evidence="9">
    <location>
        <begin position="1"/>
        <end position="103"/>
    </location>
</feature>
<keyword evidence="3" id="KW-0863">Zinc-finger</keyword>
<evidence type="ECO:0000256" key="3">
    <source>
        <dbReference type="ARBA" id="ARBA00022771"/>
    </source>
</evidence>
<protein>
    <submittedName>
        <fullName evidence="12">Uncharacterized protein LOC112212742</fullName>
    </submittedName>
</protein>
<dbReference type="AlphaFoldDB" id="A0A6P6F9X9"/>
<evidence type="ECO:0000256" key="2">
    <source>
        <dbReference type="ARBA" id="ARBA00022723"/>
    </source>
</evidence>
<dbReference type="Gene3D" id="1.10.10.60">
    <property type="entry name" value="Homeodomain-like"/>
    <property type="match status" value="1"/>
</dbReference>
<dbReference type="InterPro" id="IPR017884">
    <property type="entry name" value="SANT_dom"/>
</dbReference>
<dbReference type="RefSeq" id="XP_024222928.1">
    <property type="nucleotide sequence ID" value="XM_024367160.2"/>
</dbReference>
<dbReference type="InterPro" id="IPR009057">
    <property type="entry name" value="Homeodomain-like_sf"/>
</dbReference>
<dbReference type="GO" id="GO:0003677">
    <property type="term" value="F:DNA binding"/>
    <property type="evidence" value="ECO:0007669"/>
    <property type="project" value="UniProtKB-KW"/>
</dbReference>
<feature type="compositionally biased region" description="Polar residues" evidence="8">
    <location>
        <begin position="425"/>
        <end position="437"/>
    </location>
</feature>
<sequence>MEEIWQEYAIIPECQDRSYSEKEYTTSREEKMWDPNVNVEGWFYHYTLVARTALTLKQQHEGIPDTDAIENSCSDVAEQYISDVLHDINYEPHEALQMICIQDIPQKVLNKWKPEDMEDFTPFYYVWKRSSMAEAWRKSRAIIKAKKRKMEEERLRKQSNNKPPCNLSNGRVISITVLYRTVQRSIGQSAGSGEADSSSFFEGLRVQSTKSVIKFPISPALAVVVITSVPRQKDVEKIGCTLLKLQEYAIIPECQDRSYSEKEYTTSREEKMWDPNVNVEGWFYHYTLVARTALTLKQQHEGIPDTDAIENSCSDVAEQYISDVLHDINYEPHEALQMICIQDIPQKVLNKWKPEDMQLFTDGIMKYGKNFSIIRRKMVPHKRVEDFTPFYYVWKRSSMAEAWRKSRAIIKAKKRKMEEERLRKQSNNKPPCNLSNGRVMTRSATAAAKLALQNSEGTDNDSKSSTSTSPSEKDEKTSSTAESTDSPGEHVQKTENGLPESAILEKSPMKNKQISDSCGKQRAKRKLSIPRKIVNFDEKSADEAEEIKCVPAPIIPQWKRQRRMKNTLFNNIRAYISVICNCQCK</sequence>
<evidence type="ECO:0000259" key="9">
    <source>
        <dbReference type="PROSITE" id="PS51156"/>
    </source>
</evidence>
<feature type="domain" description="SANT" evidence="10">
    <location>
        <begin position="347"/>
        <end position="399"/>
    </location>
</feature>
<keyword evidence="4" id="KW-0862">Zinc</keyword>
<keyword evidence="11" id="KW-1185">Reference proteome</keyword>
<evidence type="ECO:0000313" key="12">
    <source>
        <dbReference type="RefSeq" id="XP_024222928.1"/>
    </source>
</evidence>
<dbReference type="GO" id="GO:0008270">
    <property type="term" value="F:zinc ion binding"/>
    <property type="evidence" value="ECO:0007669"/>
    <property type="project" value="UniProtKB-KW"/>
</dbReference>
<dbReference type="Gene3D" id="4.10.1240.50">
    <property type="match status" value="2"/>
</dbReference>
<accession>A0A6P6F9X9</accession>
<feature type="region of interest" description="Disordered" evidence="8">
    <location>
        <begin position="414"/>
        <end position="437"/>
    </location>
</feature>
<evidence type="ECO:0000256" key="1">
    <source>
        <dbReference type="ARBA" id="ARBA00004123"/>
    </source>
</evidence>
<feature type="region of interest" description="Disordered" evidence="8">
    <location>
        <begin position="452"/>
        <end position="522"/>
    </location>
</feature>
<feature type="domain" description="ELM2" evidence="9">
    <location>
        <begin position="239"/>
        <end position="343"/>
    </location>
</feature>
<dbReference type="GO" id="GO:0042826">
    <property type="term" value="F:histone deacetylase binding"/>
    <property type="evidence" value="ECO:0007669"/>
    <property type="project" value="TreeGrafter"/>
</dbReference>
<dbReference type="OrthoDB" id="6147534at2759"/>
<evidence type="ECO:0000256" key="5">
    <source>
        <dbReference type="ARBA" id="ARBA00023125"/>
    </source>
</evidence>
<evidence type="ECO:0000256" key="6">
    <source>
        <dbReference type="ARBA" id="ARBA00023242"/>
    </source>
</evidence>
<evidence type="ECO:0000259" key="10">
    <source>
        <dbReference type="PROSITE" id="PS51293"/>
    </source>
</evidence>
<dbReference type="KEGG" id="bim:112212742"/>
<dbReference type="GO" id="GO:0003714">
    <property type="term" value="F:transcription corepressor activity"/>
    <property type="evidence" value="ECO:0007669"/>
    <property type="project" value="TreeGrafter"/>
</dbReference>
<evidence type="ECO:0000256" key="8">
    <source>
        <dbReference type="SAM" id="MobiDB-lite"/>
    </source>
</evidence>
<keyword evidence="7" id="KW-0175">Coiled coil</keyword>
<feature type="coiled-coil region" evidence="7">
    <location>
        <begin position="133"/>
        <end position="162"/>
    </location>
</feature>
<dbReference type="GeneID" id="112212742"/>
<dbReference type="GO" id="GO:0005654">
    <property type="term" value="C:nucleoplasm"/>
    <property type="evidence" value="ECO:0007669"/>
    <property type="project" value="TreeGrafter"/>
</dbReference>
<comment type="subcellular location">
    <subcellularLocation>
        <location evidence="1">Nucleus</location>
    </subcellularLocation>
</comment>
<name>A0A6P6F9X9_BOMIM</name>
<dbReference type="FunFam" id="1.10.10.60:FF:000012">
    <property type="entry name" value="Metastasis-associated 1 family, member 3"/>
    <property type="match status" value="1"/>
</dbReference>
<dbReference type="PROSITE" id="PS51293">
    <property type="entry name" value="SANT"/>
    <property type="match status" value="1"/>
</dbReference>